<protein>
    <recommendedName>
        <fullName evidence="4">Ubiquitin-like domain-containing protein</fullName>
    </recommendedName>
</protein>
<reference evidence="2 3" key="1">
    <citation type="submission" date="2024-08" db="EMBL/GenBank/DDBJ databases">
        <authorList>
            <person name="Cucini C."/>
            <person name="Frati F."/>
        </authorList>
    </citation>
    <scope>NUCLEOTIDE SEQUENCE [LARGE SCALE GENOMIC DNA]</scope>
</reference>
<evidence type="ECO:0000313" key="3">
    <source>
        <dbReference type="Proteomes" id="UP001642540"/>
    </source>
</evidence>
<comment type="caution">
    <text evidence="2">The sequence shown here is derived from an EMBL/GenBank/DDBJ whole genome shotgun (WGS) entry which is preliminary data.</text>
</comment>
<dbReference type="Proteomes" id="UP001642540">
    <property type="component" value="Unassembled WGS sequence"/>
</dbReference>
<feature type="compositionally biased region" description="Acidic residues" evidence="1">
    <location>
        <begin position="131"/>
        <end position="144"/>
    </location>
</feature>
<evidence type="ECO:0000313" key="2">
    <source>
        <dbReference type="EMBL" id="CAL8077580.1"/>
    </source>
</evidence>
<name>A0ABP1PU94_9HEXA</name>
<feature type="compositionally biased region" description="Basic and acidic residues" evidence="1">
    <location>
        <begin position="94"/>
        <end position="114"/>
    </location>
</feature>
<keyword evidence="3" id="KW-1185">Reference proteome</keyword>
<sequence>MKIQYNKSGNLVALLDHHYNGIAALKQDIAANLGLDSLDHDSFYSMWNGRILTDVRLRSIPASHDEPAVITIVPRVLGGMLQAVGTQSTTTQAEEEKEKVEAKKPKLDTVKPVEEDPPLPILDDQTKPEEKDDNDEVVAEAVDQEEARDSGNVEPPDIASQLTNSSSSCSSFTSDDSNPQTTTPTQVAGSSGNAAAGTIDATKNAVAAESSTSEDEPEYLLYSSSDYETDDGVRVKKARIEP</sequence>
<dbReference type="EMBL" id="CAXLJM020000013">
    <property type="protein sequence ID" value="CAL8077580.1"/>
    <property type="molecule type" value="Genomic_DNA"/>
</dbReference>
<gene>
    <name evidence="2" type="ORF">ODALV1_LOCUS3850</name>
</gene>
<proteinExistence type="predicted"/>
<feature type="compositionally biased region" description="Polar residues" evidence="1">
    <location>
        <begin position="179"/>
        <end position="193"/>
    </location>
</feature>
<feature type="compositionally biased region" description="Low complexity" evidence="1">
    <location>
        <begin position="163"/>
        <end position="178"/>
    </location>
</feature>
<accession>A0ABP1PU94</accession>
<organism evidence="2 3">
    <name type="scientific">Orchesella dallaii</name>
    <dbReference type="NCBI Taxonomy" id="48710"/>
    <lineage>
        <taxon>Eukaryota</taxon>
        <taxon>Metazoa</taxon>
        <taxon>Ecdysozoa</taxon>
        <taxon>Arthropoda</taxon>
        <taxon>Hexapoda</taxon>
        <taxon>Collembola</taxon>
        <taxon>Entomobryomorpha</taxon>
        <taxon>Entomobryoidea</taxon>
        <taxon>Orchesellidae</taxon>
        <taxon>Orchesellinae</taxon>
        <taxon>Orchesella</taxon>
    </lineage>
</organism>
<feature type="compositionally biased region" description="Basic and acidic residues" evidence="1">
    <location>
        <begin position="231"/>
        <end position="242"/>
    </location>
</feature>
<evidence type="ECO:0008006" key="4">
    <source>
        <dbReference type="Google" id="ProtNLM"/>
    </source>
</evidence>
<feature type="region of interest" description="Disordered" evidence="1">
    <location>
        <begin position="87"/>
        <end position="242"/>
    </location>
</feature>
<evidence type="ECO:0000256" key="1">
    <source>
        <dbReference type="SAM" id="MobiDB-lite"/>
    </source>
</evidence>